<dbReference type="Proteomes" id="UP000536909">
    <property type="component" value="Unassembled WGS sequence"/>
</dbReference>
<dbReference type="AlphaFoldDB" id="A0AAJ5F3W0"/>
<dbReference type="PROSITE" id="PS51257">
    <property type="entry name" value="PROKAR_LIPOPROTEIN"/>
    <property type="match status" value="1"/>
</dbReference>
<reference evidence="3 4" key="1">
    <citation type="submission" date="2019-04" db="EMBL/GenBank/DDBJ databases">
        <title>Deinococcus metalilatus MA1002 mutant No.5.</title>
        <authorList>
            <person name="Park W."/>
            <person name="Park C."/>
        </authorList>
    </citation>
    <scope>NUCLEOTIDE SEQUENCE [LARGE SCALE GENOMIC DNA]</scope>
    <source>
        <strain evidence="3 4">MA1002-m5</strain>
    </source>
</reference>
<sequence>MRALIVLTLALTVTACQQATTLPPASGEQTPAPGYGIGVTVAADSPLAVERVGEQIVISRAPGQTSVTFRFNFDSGISSSFTLSDTQPSLTFLPVVSTIEVRTPTGGWRAVAEIYSK</sequence>
<dbReference type="EMBL" id="VBRC01000008">
    <property type="protein sequence ID" value="TLK25732.1"/>
    <property type="molecule type" value="Genomic_DNA"/>
</dbReference>
<reference evidence="2 5" key="2">
    <citation type="submission" date="2020-08" db="EMBL/GenBank/DDBJ databases">
        <title>Genomic Encyclopedia of Type Strains, Phase IV (KMG-IV): sequencing the most valuable type-strain genomes for metagenomic binning, comparative biology and taxonomic classification.</title>
        <authorList>
            <person name="Goeker M."/>
        </authorList>
    </citation>
    <scope>NUCLEOTIDE SEQUENCE [LARGE SCALE GENOMIC DNA]</scope>
    <source>
        <strain evidence="2 5">DSM 105434</strain>
    </source>
</reference>
<evidence type="ECO:0008006" key="6">
    <source>
        <dbReference type="Google" id="ProtNLM"/>
    </source>
</evidence>
<feature type="chain" id="PRO_5042486350" description="Lipoprotein" evidence="1">
    <location>
        <begin position="20"/>
        <end position="117"/>
    </location>
</feature>
<evidence type="ECO:0000313" key="2">
    <source>
        <dbReference type="EMBL" id="MBB5295853.1"/>
    </source>
</evidence>
<keyword evidence="5" id="KW-1185">Reference proteome</keyword>
<evidence type="ECO:0000256" key="1">
    <source>
        <dbReference type="SAM" id="SignalP"/>
    </source>
</evidence>
<comment type="caution">
    <text evidence="3">The sequence shown here is derived from an EMBL/GenBank/DDBJ whole genome shotgun (WGS) entry which is preliminary data.</text>
</comment>
<gene>
    <name evidence="3" type="ORF">FCS05_11800</name>
    <name evidence="2" type="ORF">HNQ10_002692</name>
</gene>
<accession>A0AAJ5F3W0</accession>
<keyword evidence="1" id="KW-0732">Signal</keyword>
<dbReference type="EMBL" id="JACHFV010000009">
    <property type="protein sequence ID" value="MBB5295853.1"/>
    <property type="molecule type" value="Genomic_DNA"/>
</dbReference>
<dbReference type="RefSeq" id="WP_129118536.1">
    <property type="nucleotide sequence ID" value="NZ_BSUI01000008.1"/>
</dbReference>
<name>A0AAJ5F3W0_9DEIO</name>
<organism evidence="3 4">
    <name type="scientific">Deinococcus metallilatus</name>
    <dbReference type="NCBI Taxonomy" id="1211322"/>
    <lineage>
        <taxon>Bacteria</taxon>
        <taxon>Thermotogati</taxon>
        <taxon>Deinococcota</taxon>
        <taxon>Deinococci</taxon>
        <taxon>Deinococcales</taxon>
        <taxon>Deinococcaceae</taxon>
        <taxon>Deinococcus</taxon>
    </lineage>
</organism>
<evidence type="ECO:0000313" key="4">
    <source>
        <dbReference type="Proteomes" id="UP000308000"/>
    </source>
</evidence>
<dbReference type="Proteomes" id="UP000308000">
    <property type="component" value="Unassembled WGS sequence"/>
</dbReference>
<proteinExistence type="predicted"/>
<feature type="signal peptide" evidence="1">
    <location>
        <begin position="1"/>
        <end position="19"/>
    </location>
</feature>
<evidence type="ECO:0000313" key="3">
    <source>
        <dbReference type="EMBL" id="TLK25732.1"/>
    </source>
</evidence>
<evidence type="ECO:0000313" key="5">
    <source>
        <dbReference type="Proteomes" id="UP000536909"/>
    </source>
</evidence>
<protein>
    <recommendedName>
        <fullName evidence="6">Lipoprotein</fullName>
    </recommendedName>
</protein>